<dbReference type="InterPro" id="IPR050493">
    <property type="entry name" value="FAD-dep_Monooxygenase_BioMet"/>
</dbReference>
<dbReference type="EMBL" id="MLYO01000049">
    <property type="protein sequence ID" value="OIJ99820.1"/>
    <property type="molecule type" value="Genomic_DNA"/>
</dbReference>
<dbReference type="InterPro" id="IPR002938">
    <property type="entry name" value="FAD-bd"/>
</dbReference>
<dbReference type="Pfam" id="PF01494">
    <property type="entry name" value="FAD_binding_3"/>
    <property type="match status" value="1"/>
</dbReference>
<dbReference type="OrthoDB" id="4568714at2"/>
<keyword evidence="2" id="KW-0503">Monooxygenase</keyword>
<dbReference type="AlphaFoldDB" id="A0A1S2Q2D9"/>
<dbReference type="PRINTS" id="PR00420">
    <property type="entry name" value="RNGMNOXGNASE"/>
</dbReference>
<keyword evidence="5" id="KW-1185">Reference proteome</keyword>
<feature type="domain" description="FAD-binding" evidence="3">
    <location>
        <begin position="5"/>
        <end position="337"/>
    </location>
</feature>
<evidence type="ECO:0000259" key="3">
    <source>
        <dbReference type="Pfam" id="PF01494"/>
    </source>
</evidence>
<proteinExistence type="predicted"/>
<reference evidence="4 5" key="1">
    <citation type="submission" date="2016-10" db="EMBL/GenBank/DDBJ databases">
        <title>Genome sequence of Streptomyces sp. MUSC 1.</title>
        <authorList>
            <person name="Lee L.-H."/>
            <person name="Ser H.-L."/>
            <person name="Law J.W.-F."/>
        </authorList>
    </citation>
    <scope>NUCLEOTIDE SEQUENCE [LARGE SCALE GENOMIC DNA]</scope>
    <source>
        <strain evidence="4 5">MUSC 1</strain>
    </source>
</reference>
<sequence length="385" mass="40673">MGNTAVVVGGGIGGLAAAIGLYRIGWDVTVLERASVLEDAGAGISLAANGLRALDELGVGKAVREASQGQYSGGTRTPRGGRLTRMDGSALERAVGTPIMGIPRSTLHRLLRDCLPAESLVIGSEVAEVEQTGPGTVRVDCGATVLNADLVVAADGIGSRVRSRLFPDHPGPVYSGSTVLRAITEHAVDLDADFELTWGRGAEFGHIAFLDGRAEWHAVLSRPAATRFADPLAEVRRRFHTWHDPIPALLDATRPASVLHHDVNELRTPLPAYAVGRIALLGDAAHAMTPNLGQGACQALEDAVTLAAALGTESTVEAALARYDAERRPRSQAVARAARQAGRMGHQLSHPLAVTLRNTAMRLTPSKVATRMILRHHAWIPPSLN</sequence>
<protein>
    <submittedName>
        <fullName evidence="4">FAD-dependent oxidoreductase</fullName>
    </submittedName>
</protein>
<dbReference type="GO" id="GO:0071949">
    <property type="term" value="F:FAD binding"/>
    <property type="evidence" value="ECO:0007669"/>
    <property type="project" value="InterPro"/>
</dbReference>
<dbReference type="SUPFAM" id="SSF51905">
    <property type="entry name" value="FAD/NAD(P)-binding domain"/>
    <property type="match status" value="1"/>
</dbReference>
<name>A0A1S2Q2D9_9ACTN</name>
<evidence type="ECO:0000313" key="5">
    <source>
        <dbReference type="Proteomes" id="UP000179642"/>
    </source>
</evidence>
<gene>
    <name evidence="4" type="ORF">BIV23_27720</name>
</gene>
<evidence type="ECO:0000313" key="4">
    <source>
        <dbReference type="EMBL" id="OIJ99820.1"/>
    </source>
</evidence>
<dbReference type="Gene3D" id="3.50.50.60">
    <property type="entry name" value="FAD/NAD(P)-binding domain"/>
    <property type="match status" value="1"/>
</dbReference>
<dbReference type="PANTHER" id="PTHR13789">
    <property type="entry name" value="MONOOXYGENASE"/>
    <property type="match status" value="1"/>
</dbReference>
<keyword evidence="1" id="KW-0560">Oxidoreductase</keyword>
<comment type="caution">
    <text evidence="4">The sequence shown here is derived from an EMBL/GenBank/DDBJ whole genome shotgun (WGS) entry which is preliminary data.</text>
</comment>
<dbReference type="PANTHER" id="PTHR13789:SF309">
    <property type="entry name" value="PUTATIVE (AFU_ORTHOLOGUE AFUA_6G14510)-RELATED"/>
    <property type="match status" value="1"/>
</dbReference>
<accession>A0A1S2Q2D9</accession>
<dbReference type="Proteomes" id="UP000179642">
    <property type="component" value="Unassembled WGS sequence"/>
</dbReference>
<evidence type="ECO:0000256" key="1">
    <source>
        <dbReference type="ARBA" id="ARBA00023002"/>
    </source>
</evidence>
<dbReference type="RefSeq" id="WP_071383704.1">
    <property type="nucleotide sequence ID" value="NZ_MLYO01000049.1"/>
</dbReference>
<dbReference type="GO" id="GO:0004497">
    <property type="term" value="F:monooxygenase activity"/>
    <property type="evidence" value="ECO:0007669"/>
    <property type="project" value="UniProtKB-KW"/>
</dbReference>
<dbReference type="InterPro" id="IPR036188">
    <property type="entry name" value="FAD/NAD-bd_sf"/>
</dbReference>
<organism evidence="4 5">
    <name type="scientific">Streptomyces monashensis</name>
    <dbReference type="NCBI Taxonomy" id="1678012"/>
    <lineage>
        <taxon>Bacteria</taxon>
        <taxon>Bacillati</taxon>
        <taxon>Actinomycetota</taxon>
        <taxon>Actinomycetes</taxon>
        <taxon>Kitasatosporales</taxon>
        <taxon>Streptomycetaceae</taxon>
        <taxon>Streptomyces</taxon>
    </lineage>
</organism>
<evidence type="ECO:0000256" key="2">
    <source>
        <dbReference type="ARBA" id="ARBA00023033"/>
    </source>
</evidence>